<feature type="compositionally biased region" description="Basic and acidic residues" evidence="1">
    <location>
        <begin position="59"/>
        <end position="71"/>
    </location>
</feature>
<dbReference type="RefSeq" id="WP_093981636.1">
    <property type="nucleotide sequence ID" value="NZ_AP024609.1"/>
</dbReference>
<reference evidence="2" key="2">
    <citation type="submission" date="2021-05" db="EMBL/GenBank/DDBJ databases">
        <title>Molecular characterization for Shewanella algae harboring chromosomal blaOXA-55-like strains isolated from clinical and environment sample.</title>
        <authorList>
            <person name="Ohama Y."/>
            <person name="Aoki K."/>
            <person name="Harada S."/>
            <person name="Moriya K."/>
            <person name="Ishii Y."/>
            <person name="Tateda K."/>
        </authorList>
    </citation>
    <scope>NUCLEOTIDE SEQUENCE</scope>
    <source>
        <strain evidence="2">TUM17379</strain>
    </source>
</reference>
<gene>
    <name evidence="3" type="ORF">NCTC10738_01768</name>
    <name evidence="2" type="ORF">TUM17379_00940</name>
</gene>
<sequence length="79" mass="8767">MKGCIPAAVMVLCLGACSSTNETQQAQADVERSDGYRCEKVTVTGSRMPIRRCTTQAQREQERQEAEEMLSKGRVLSQE</sequence>
<keyword evidence="4" id="KW-1185">Reference proteome</keyword>
<proteinExistence type="predicted"/>
<dbReference type="Proteomes" id="UP000254069">
    <property type="component" value="Unassembled WGS sequence"/>
</dbReference>
<feature type="region of interest" description="Disordered" evidence="1">
    <location>
        <begin position="56"/>
        <end position="79"/>
    </location>
</feature>
<protein>
    <submittedName>
        <fullName evidence="3">Uncharacterized protein</fullName>
    </submittedName>
</protein>
<evidence type="ECO:0000256" key="1">
    <source>
        <dbReference type="SAM" id="MobiDB-lite"/>
    </source>
</evidence>
<dbReference type="AlphaFoldDB" id="A0A379ZNP4"/>
<evidence type="ECO:0000313" key="3">
    <source>
        <dbReference type="EMBL" id="SUI65693.1"/>
    </source>
</evidence>
<evidence type="ECO:0000313" key="4">
    <source>
        <dbReference type="Proteomes" id="UP000254069"/>
    </source>
</evidence>
<dbReference type="Proteomes" id="UP000825078">
    <property type="component" value="Chromosome"/>
</dbReference>
<dbReference type="EMBL" id="AP024613">
    <property type="protein sequence ID" value="BCV43076.1"/>
    <property type="molecule type" value="Genomic_DNA"/>
</dbReference>
<reference evidence="3 4" key="1">
    <citation type="submission" date="2018-06" db="EMBL/GenBank/DDBJ databases">
        <authorList>
            <consortium name="Pathogen Informatics"/>
            <person name="Doyle S."/>
        </authorList>
    </citation>
    <scope>NUCLEOTIDE SEQUENCE [LARGE SCALE GENOMIC DNA]</scope>
    <source>
        <strain evidence="3 4">NCTC10738</strain>
    </source>
</reference>
<evidence type="ECO:0000313" key="2">
    <source>
        <dbReference type="EMBL" id="BCV43076.1"/>
    </source>
</evidence>
<name>A0A379ZNP4_9GAMM</name>
<dbReference type="EMBL" id="UGYO01000001">
    <property type="protein sequence ID" value="SUI65693.1"/>
    <property type="molecule type" value="Genomic_DNA"/>
</dbReference>
<dbReference type="KEGG" id="salg:BS332_06785"/>
<accession>A0A379ZNP4</accession>
<organism evidence="3 4">
    <name type="scientific">Shewanella algae</name>
    <dbReference type="NCBI Taxonomy" id="38313"/>
    <lineage>
        <taxon>Bacteria</taxon>
        <taxon>Pseudomonadati</taxon>
        <taxon>Pseudomonadota</taxon>
        <taxon>Gammaproteobacteria</taxon>
        <taxon>Alteromonadales</taxon>
        <taxon>Shewanellaceae</taxon>
        <taxon>Shewanella</taxon>
    </lineage>
</organism>